<dbReference type="PANTHER" id="PTHR31541:SF28">
    <property type="entry name" value="TF-B3 DOMAIN-CONTAINING PROTEIN"/>
    <property type="match status" value="1"/>
</dbReference>
<feature type="domain" description="TF-B3" evidence="8">
    <location>
        <begin position="141"/>
        <end position="245"/>
    </location>
</feature>
<sequence>MEKEIKELSKPETSAESEYPEELREQAETALLLVAVKHTRFDCKTSSTLAKLKRKFLGAPSHDQPQTEDSRNHLEGGTIDLASRNHLEGGAIDLASRNLSGELPLGRPEHILRMLRCYNPPDIPSVPSLDNELIERCSKPFEKQLSASDLKDSQSRLTISKSEAENHLYPLLNEGENLARGIEVNTYGPDGKQFGMMFKIWGGKTHVLFGKWRAFYNEYDLQSHQDFVTVWMFRRRDTRTLCFVIKWRRLPFFQPIHWKRLGNNRSDVDCLRNLSRITKKPGNLPAMELNVAIIVFLILFSAGVVAAYSIHNISLAVTANRFGLLEDTTGIPDYDNYSPPPDLNERLVVVLFDDPEPQPASPPQPTPDSQPSRANKRQRQRRTHPVSAPPPPPSPTPHDDEEGQFLPLPLMILVTIVLALFISFLVSSY</sequence>
<evidence type="ECO:0000256" key="7">
    <source>
        <dbReference type="SAM" id="Phobius"/>
    </source>
</evidence>
<dbReference type="EMBL" id="JAPFFJ010000004">
    <property type="protein sequence ID" value="KAJ6430666.1"/>
    <property type="molecule type" value="Genomic_DNA"/>
</dbReference>
<dbReference type="AlphaFoldDB" id="A0AAD6KW64"/>
<keyword evidence="5" id="KW-0539">Nucleus</keyword>
<dbReference type="InterPro" id="IPR003340">
    <property type="entry name" value="B3_DNA-bd"/>
</dbReference>
<gene>
    <name evidence="9" type="ORF">OIU84_021952</name>
</gene>
<feature type="compositionally biased region" description="Basic residues" evidence="6">
    <location>
        <begin position="374"/>
        <end position="384"/>
    </location>
</feature>
<feature type="transmembrane region" description="Helical" evidence="7">
    <location>
        <begin position="289"/>
        <end position="310"/>
    </location>
</feature>
<evidence type="ECO:0000256" key="5">
    <source>
        <dbReference type="ARBA" id="ARBA00023242"/>
    </source>
</evidence>
<protein>
    <recommendedName>
        <fullName evidence="8">TF-B3 domain-containing protein</fullName>
    </recommendedName>
</protein>
<evidence type="ECO:0000256" key="3">
    <source>
        <dbReference type="ARBA" id="ARBA00023125"/>
    </source>
</evidence>
<feature type="region of interest" description="Disordered" evidence="6">
    <location>
        <begin position="1"/>
        <end position="23"/>
    </location>
</feature>
<comment type="subcellular location">
    <subcellularLocation>
        <location evidence="1">Nucleus</location>
    </subcellularLocation>
</comment>
<evidence type="ECO:0000256" key="2">
    <source>
        <dbReference type="ARBA" id="ARBA00023015"/>
    </source>
</evidence>
<evidence type="ECO:0000259" key="8">
    <source>
        <dbReference type="SMART" id="SM01019"/>
    </source>
</evidence>
<feature type="compositionally biased region" description="Pro residues" evidence="6">
    <location>
        <begin position="387"/>
        <end position="396"/>
    </location>
</feature>
<feature type="compositionally biased region" description="Pro residues" evidence="6">
    <location>
        <begin position="357"/>
        <end position="368"/>
    </location>
</feature>
<feature type="compositionally biased region" description="Basic and acidic residues" evidence="6">
    <location>
        <begin position="1"/>
        <end position="10"/>
    </location>
</feature>
<name>A0AAD6KW64_9ROSI</name>
<feature type="transmembrane region" description="Helical" evidence="7">
    <location>
        <begin position="405"/>
        <end position="426"/>
    </location>
</feature>
<proteinExistence type="predicted"/>
<accession>A0AAD6KW64</accession>
<dbReference type="GO" id="GO:0005634">
    <property type="term" value="C:nucleus"/>
    <property type="evidence" value="ECO:0007669"/>
    <property type="project" value="UniProtKB-SubCell"/>
</dbReference>
<evidence type="ECO:0000256" key="1">
    <source>
        <dbReference type="ARBA" id="ARBA00004123"/>
    </source>
</evidence>
<dbReference type="SMART" id="SM01019">
    <property type="entry name" value="B3"/>
    <property type="match status" value="1"/>
</dbReference>
<keyword evidence="3" id="KW-0238">DNA-binding</keyword>
<evidence type="ECO:0000256" key="4">
    <source>
        <dbReference type="ARBA" id="ARBA00023163"/>
    </source>
</evidence>
<comment type="caution">
    <text evidence="9">The sequence shown here is derived from an EMBL/GenBank/DDBJ whole genome shotgun (WGS) entry which is preliminary data.</text>
</comment>
<keyword evidence="7" id="KW-0472">Membrane</keyword>
<keyword evidence="7" id="KW-0812">Transmembrane</keyword>
<evidence type="ECO:0000313" key="9">
    <source>
        <dbReference type="EMBL" id="KAJ6430666.1"/>
    </source>
</evidence>
<evidence type="ECO:0000313" key="10">
    <source>
        <dbReference type="Proteomes" id="UP001162972"/>
    </source>
</evidence>
<dbReference type="InterPro" id="IPR005508">
    <property type="entry name" value="At2g31720-like"/>
</dbReference>
<dbReference type="PANTHER" id="PTHR31541">
    <property type="entry name" value="B3 DOMAIN PLANT PROTEIN-RELATED"/>
    <property type="match status" value="1"/>
</dbReference>
<keyword evidence="2" id="KW-0805">Transcription regulation</keyword>
<dbReference type="CDD" id="cd10017">
    <property type="entry name" value="B3_DNA"/>
    <property type="match status" value="1"/>
</dbReference>
<dbReference type="Gene3D" id="2.40.330.10">
    <property type="entry name" value="DNA-binding pseudobarrel domain"/>
    <property type="match status" value="1"/>
</dbReference>
<keyword evidence="4" id="KW-0804">Transcription</keyword>
<reference evidence="9 10" key="1">
    <citation type="journal article" date="2023" name="Int. J. Mol. Sci.">
        <title>De Novo Assembly and Annotation of 11 Diverse Shrub Willow (Salix) Genomes Reveals Novel Gene Organization in Sex-Linked Regions.</title>
        <authorList>
            <person name="Hyden B."/>
            <person name="Feng K."/>
            <person name="Yates T.B."/>
            <person name="Jawdy S."/>
            <person name="Cereghino C."/>
            <person name="Smart L.B."/>
            <person name="Muchero W."/>
        </authorList>
    </citation>
    <scope>NUCLEOTIDE SEQUENCE [LARGE SCALE GENOMIC DNA]</scope>
    <source>
        <tissue evidence="9">Shoot tip</tissue>
    </source>
</reference>
<dbReference type="SUPFAM" id="SSF101936">
    <property type="entry name" value="DNA-binding pseudobarrel domain"/>
    <property type="match status" value="1"/>
</dbReference>
<organism evidence="9 10">
    <name type="scientific">Salix udensis</name>
    <dbReference type="NCBI Taxonomy" id="889485"/>
    <lineage>
        <taxon>Eukaryota</taxon>
        <taxon>Viridiplantae</taxon>
        <taxon>Streptophyta</taxon>
        <taxon>Embryophyta</taxon>
        <taxon>Tracheophyta</taxon>
        <taxon>Spermatophyta</taxon>
        <taxon>Magnoliopsida</taxon>
        <taxon>eudicotyledons</taxon>
        <taxon>Gunneridae</taxon>
        <taxon>Pentapetalae</taxon>
        <taxon>rosids</taxon>
        <taxon>fabids</taxon>
        <taxon>Malpighiales</taxon>
        <taxon>Salicaceae</taxon>
        <taxon>Saliceae</taxon>
        <taxon>Salix</taxon>
    </lineage>
</organism>
<keyword evidence="10" id="KW-1185">Reference proteome</keyword>
<dbReference type="InterPro" id="IPR015300">
    <property type="entry name" value="DNA-bd_pseudobarrel_sf"/>
</dbReference>
<keyword evidence="7" id="KW-1133">Transmembrane helix</keyword>
<evidence type="ECO:0000256" key="6">
    <source>
        <dbReference type="SAM" id="MobiDB-lite"/>
    </source>
</evidence>
<feature type="region of interest" description="Disordered" evidence="6">
    <location>
        <begin position="354"/>
        <end position="402"/>
    </location>
</feature>
<dbReference type="Proteomes" id="UP001162972">
    <property type="component" value="Chromosome 8"/>
</dbReference>
<dbReference type="GO" id="GO:0003677">
    <property type="term" value="F:DNA binding"/>
    <property type="evidence" value="ECO:0007669"/>
    <property type="project" value="UniProtKB-KW"/>
</dbReference>